<accession>A0A183LXN1</accession>
<organism evidence="1 2">
    <name type="scientific">Schistosoma margrebowiei</name>
    <dbReference type="NCBI Taxonomy" id="48269"/>
    <lineage>
        <taxon>Eukaryota</taxon>
        <taxon>Metazoa</taxon>
        <taxon>Spiralia</taxon>
        <taxon>Lophotrochozoa</taxon>
        <taxon>Platyhelminthes</taxon>
        <taxon>Trematoda</taxon>
        <taxon>Digenea</taxon>
        <taxon>Strigeidida</taxon>
        <taxon>Schistosomatoidea</taxon>
        <taxon>Schistosomatidae</taxon>
        <taxon>Schistosoma</taxon>
    </lineage>
</organism>
<gene>
    <name evidence="1" type="ORF">SMRZ_LOCUS8556</name>
</gene>
<protein>
    <submittedName>
        <fullName evidence="1">Uncharacterized protein</fullName>
    </submittedName>
</protein>
<evidence type="ECO:0000313" key="2">
    <source>
        <dbReference type="Proteomes" id="UP000277204"/>
    </source>
</evidence>
<proteinExistence type="predicted"/>
<dbReference type="EMBL" id="UZAI01003753">
    <property type="protein sequence ID" value="VDO82059.1"/>
    <property type="molecule type" value="Genomic_DNA"/>
</dbReference>
<dbReference type="Proteomes" id="UP000277204">
    <property type="component" value="Unassembled WGS sequence"/>
</dbReference>
<name>A0A183LXN1_9TREM</name>
<sequence>MSIIQCYSPNNDSNDNDKDQFYERLQSIIVKCPRKDLTILMGNLYAKVAMDNIEHEDIMGRHELERGR</sequence>
<dbReference type="AlphaFoldDB" id="A0A183LXN1"/>
<keyword evidence="2" id="KW-1185">Reference proteome</keyword>
<reference evidence="1 2" key="1">
    <citation type="submission" date="2018-11" db="EMBL/GenBank/DDBJ databases">
        <authorList>
            <consortium name="Pathogen Informatics"/>
        </authorList>
    </citation>
    <scope>NUCLEOTIDE SEQUENCE [LARGE SCALE GENOMIC DNA]</scope>
    <source>
        <strain evidence="1 2">Zambia</strain>
    </source>
</reference>
<evidence type="ECO:0000313" key="1">
    <source>
        <dbReference type="EMBL" id="VDO82059.1"/>
    </source>
</evidence>